<dbReference type="SUPFAM" id="SSF51197">
    <property type="entry name" value="Clavaminate synthase-like"/>
    <property type="match status" value="1"/>
</dbReference>
<reference evidence="5 6" key="1">
    <citation type="submission" date="2024-04" db="EMBL/GenBank/DDBJ databases">
        <authorList>
            <person name="Fracassetti M."/>
        </authorList>
    </citation>
    <scope>NUCLEOTIDE SEQUENCE [LARGE SCALE GENOMIC DNA]</scope>
</reference>
<name>A0AAV2DG77_9ROSI</name>
<dbReference type="GO" id="GO:0046872">
    <property type="term" value="F:metal ion binding"/>
    <property type="evidence" value="ECO:0007669"/>
    <property type="project" value="UniProtKB-KW"/>
</dbReference>
<dbReference type="Pfam" id="PF14226">
    <property type="entry name" value="DIOX_N"/>
    <property type="match status" value="1"/>
</dbReference>
<dbReference type="InterPro" id="IPR044861">
    <property type="entry name" value="IPNS-like_FE2OG_OXY"/>
</dbReference>
<gene>
    <name evidence="5" type="ORF">LTRI10_LOCUS14446</name>
</gene>
<dbReference type="Gene3D" id="2.60.120.330">
    <property type="entry name" value="B-lactam Antibiotic, Isopenicillin N Synthase, Chain"/>
    <property type="match status" value="1"/>
</dbReference>
<accession>A0AAV2DG77</accession>
<comment type="similarity">
    <text evidence="3">Belongs to the iron/ascorbate-dependent oxidoreductase family.</text>
</comment>
<dbReference type="Pfam" id="PF03171">
    <property type="entry name" value="2OG-FeII_Oxy"/>
    <property type="match status" value="1"/>
</dbReference>
<keyword evidence="2 3" id="KW-0408">Iron</keyword>
<organism evidence="5 6">
    <name type="scientific">Linum trigynum</name>
    <dbReference type="NCBI Taxonomy" id="586398"/>
    <lineage>
        <taxon>Eukaryota</taxon>
        <taxon>Viridiplantae</taxon>
        <taxon>Streptophyta</taxon>
        <taxon>Embryophyta</taxon>
        <taxon>Tracheophyta</taxon>
        <taxon>Spermatophyta</taxon>
        <taxon>Magnoliopsida</taxon>
        <taxon>eudicotyledons</taxon>
        <taxon>Gunneridae</taxon>
        <taxon>Pentapetalae</taxon>
        <taxon>rosids</taxon>
        <taxon>fabids</taxon>
        <taxon>Malpighiales</taxon>
        <taxon>Linaceae</taxon>
        <taxon>Linum</taxon>
    </lineage>
</organism>
<keyword evidence="1 3" id="KW-0479">Metal-binding</keyword>
<dbReference type="EMBL" id="OZ034815">
    <property type="protein sequence ID" value="CAL1372437.1"/>
    <property type="molecule type" value="Genomic_DNA"/>
</dbReference>
<dbReference type="AlphaFoldDB" id="A0AAV2DG77"/>
<evidence type="ECO:0000313" key="6">
    <source>
        <dbReference type="Proteomes" id="UP001497516"/>
    </source>
</evidence>
<protein>
    <recommendedName>
        <fullName evidence="4">Fe2OG dioxygenase domain-containing protein</fullName>
    </recommendedName>
</protein>
<dbReference type="PROSITE" id="PS51471">
    <property type="entry name" value="FE2OG_OXY"/>
    <property type="match status" value="1"/>
</dbReference>
<dbReference type="PANTHER" id="PTHR47990">
    <property type="entry name" value="2-OXOGLUTARATE (2OG) AND FE(II)-DEPENDENT OXYGENASE SUPERFAMILY PROTEIN-RELATED"/>
    <property type="match status" value="1"/>
</dbReference>
<keyword evidence="3" id="KW-0560">Oxidoreductase</keyword>
<feature type="domain" description="Fe2OG dioxygenase" evidence="4">
    <location>
        <begin position="166"/>
        <end position="271"/>
    </location>
</feature>
<dbReference type="Proteomes" id="UP001497516">
    <property type="component" value="Chromosome 2"/>
</dbReference>
<evidence type="ECO:0000313" key="5">
    <source>
        <dbReference type="EMBL" id="CAL1372437.1"/>
    </source>
</evidence>
<dbReference type="InterPro" id="IPR005123">
    <property type="entry name" value="Oxoglu/Fe-dep_dioxygenase_dom"/>
</dbReference>
<dbReference type="InterPro" id="IPR027443">
    <property type="entry name" value="IPNS-like_sf"/>
</dbReference>
<dbReference type="GO" id="GO:0016491">
    <property type="term" value="F:oxidoreductase activity"/>
    <property type="evidence" value="ECO:0007669"/>
    <property type="project" value="UniProtKB-KW"/>
</dbReference>
<evidence type="ECO:0000256" key="1">
    <source>
        <dbReference type="ARBA" id="ARBA00022723"/>
    </source>
</evidence>
<keyword evidence="6" id="KW-1185">Reference proteome</keyword>
<dbReference type="InterPro" id="IPR026992">
    <property type="entry name" value="DIOX_N"/>
</dbReference>
<dbReference type="InterPro" id="IPR050231">
    <property type="entry name" value="Iron_ascorbate_oxido_reductase"/>
</dbReference>
<sequence>MVTETIPVVDLSSKNLIHGTPTWVSACNDVRKAMEQHGCFKAIFYGGGGDSSSSTQLHNDIFAAAGELFSLPTETKQRNTSSKPYFDYFGQSQLFPLTESLAVDHPTSSLATRSFADVMWPAGNLSFCESTISFSKVTAELDQTVMRIICESYGVDGGHYEYYLEAANYVLRFYRYTVPKTAGESNVGLGAHADKSMISILRQSIRGLQIKAPDDDSWVEVDEMSPSSFLVMAGDALMAWSNGRIKSCRHQVIMSEKETRYSVGLSSVINGVVHIPTELGYYSSSNDDDGEVEEEESGKPFRCRAFDHFGLLQFIRSGEAKNYDSAIQDYCGVV</sequence>
<evidence type="ECO:0000256" key="2">
    <source>
        <dbReference type="ARBA" id="ARBA00023004"/>
    </source>
</evidence>
<evidence type="ECO:0000259" key="4">
    <source>
        <dbReference type="PROSITE" id="PS51471"/>
    </source>
</evidence>
<evidence type="ECO:0000256" key="3">
    <source>
        <dbReference type="RuleBase" id="RU003682"/>
    </source>
</evidence>
<proteinExistence type="inferred from homology"/>